<evidence type="ECO:0000313" key="3">
    <source>
        <dbReference type="Proteomes" id="UP000593567"/>
    </source>
</evidence>
<comment type="caution">
    <text evidence="2">The sequence shown here is derived from an EMBL/GenBank/DDBJ whole genome shotgun (WGS) entry which is preliminary data.</text>
</comment>
<feature type="compositionally biased region" description="Polar residues" evidence="1">
    <location>
        <begin position="69"/>
        <end position="79"/>
    </location>
</feature>
<keyword evidence="3" id="KW-1185">Reference proteome</keyword>
<dbReference type="EMBL" id="VXIV02000418">
    <property type="protein sequence ID" value="KAF6038389.1"/>
    <property type="molecule type" value="Genomic_DNA"/>
</dbReference>
<sequence length="199" mass="22173">MCDSPDACPADDSLSSQSTESEYCVVEDPSQPRRSSVDSENIASAMSEVLAGLTDPSTEDWEFDEHDNGSGSEGRSTPTPEDAEEKGNKMAAVGRHTDRLSESDSDSVYDYHRETDFQHLKMMSRSEPNINRIRERHRSSQSALDTSLGHAYSMSNVQVSPKSAMADVRYTVFHGVTYLGAATLNAPEVRWRLRETWLF</sequence>
<feature type="region of interest" description="Disordered" evidence="1">
    <location>
        <begin position="1"/>
        <end position="105"/>
    </location>
</feature>
<name>A0A7J7KII3_BUGNE</name>
<gene>
    <name evidence="2" type="ORF">EB796_003292</name>
</gene>
<accession>A0A7J7KII3</accession>
<dbReference type="AlphaFoldDB" id="A0A7J7KII3"/>
<proteinExistence type="predicted"/>
<dbReference type="Proteomes" id="UP000593567">
    <property type="component" value="Unassembled WGS sequence"/>
</dbReference>
<evidence type="ECO:0000313" key="2">
    <source>
        <dbReference type="EMBL" id="KAF6038389.1"/>
    </source>
</evidence>
<feature type="compositionally biased region" description="Polar residues" evidence="1">
    <location>
        <begin position="32"/>
        <end position="44"/>
    </location>
</feature>
<protein>
    <submittedName>
        <fullName evidence="2">Uncharacterized protein</fullName>
    </submittedName>
</protein>
<reference evidence="2" key="1">
    <citation type="submission" date="2020-06" db="EMBL/GenBank/DDBJ databases">
        <title>Draft genome of Bugula neritina, a colonial animal packing powerful symbionts and potential medicines.</title>
        <authorList>
            <person name="Rayko M."/>
        </authorList>
    </citation>
    <scope>NUCLEOTIDE SEQUENCE [LARGE SCALE GENOMIC DNA]</scope>
    <source>
        <strain evidence="2">Kwan_BN1</strain>
    </source>
</reference>
<evidence type="ECO:0000256" key="1">
    <source>
        <dbReference type="SAM" id="MobiDB-lite"/>
    </source>
</evidence>
<organism evidence="2 3">
    <name type="scientific">Bugula neritina</name>
    <name type="common">Brown bryozoan</name>
    <name type="synonym">Sertularia neritina</name>
    <dbReference type="NCBI Taxonomy" id="10212"/>
    <lineage>
        <taxon>Eukaryota</taxon>
        <taxon>Metazoa</taxon>
        <taxon>Spiralia</taxon>
        <taxon>Lophotrochozoa</taxon>
        <taxon>Bryozoa</taxon>
        <taxon>Gymnolaemata</taxon>
        <taxon>Cheilostomatida</taxon>
        <taxon>Flustrina</taxon>
        <taxon>Buguloidea</taxon>
        <taxon>Bugulidae</taxon>
        <taxon>Bugula</taxon>
    </lineage>
</organism>